<dbReference type="AlphaFoldDB" id="K0R8W0"/>
<dbReference type="Proteomes" id="UP000266841">
    <property type="component" value="Unassembled WGS sequence"/>
</dbReference>
<gene>
    <name evidence="2" type="ORF">THAOC_36172</name>
</gene>
<dbReference type="EMBL" id="AGNL01048683">
    <property type="protein sequence ID" value="EJK45221.1"/>
    <property type="molecule type" value="Genomic_DNA"/>
</dbReference>
<reference evidence="2 3" key="1">
    <citation type="journal article" date="2012" name="Genome Biol.">
        <title>Genome and low-iron response of an oceanic diatom adapted to chronic iron limitation.</title>
        <authorList>
            <person name="Lommer M."/>
            <person name="Specht M."/>
            <person name="Roy A.S."/>
            <person name="Kraemer L."/>
            <person name="Andreson R."/>
            <person name="Gutowska M.A."/>
            <person name="Wolf J."/>
            <person name="Bergner S.V."/>
            <person name="Schilhabel M.B."/>
            <person name="Klostermeier U.C."/>
            <person name="Beiko R.G."/>
            <person name="Rosenstiel P."/>
            <person name="Hippler M."/>
            <person name="Laroche J."/>
        </authorList>
    </citation>
    <scope>NUCLEOTIDE SEQUENCE [LARGE SCALE GENOMIC DNA]</scope>
    <source>
        <strain evidence="2 3">CCMP1005</strain>
    </source>
</reference>
<evidence type="ECO:0000313" key="2">
    <source>
        <dbReference type="EMBL" id="EJK45221.1"/>
    </source>
</evidence>
<accession>K0R8W0</accession>
<protein>
    <submittedName>
        <fullName evidence="2">Uncharacterized protein</fullName>
    </submittedName>
</protein>
<keyword evidence="3" id="KW-1185">Reference proteome</keyword>
<feature type="region of interest" description="Disordered" evidence="1">
    <location>
        <begin position="1"/>
        <end position="53"/>
    </location>
</feature>
<comment type="caution">
    <text evidence="2">The sequence shown here is derived from an EMBL/GenBank/DDBJ whole genome shotgun (WGS) entry which is preliminary data.</text>
</comment>
<evidence type="ECO:0000313" key="3">
    <source>
        <dbReference type="Proteomes" id="UP000266841"/>
    </source>
</evidence>
<proteinExistence type="predicted"/>
<evidence type="ECO:0000256" key="1">
    <source>
        <dbReference type="SAM" id="MobiDB-lite"/>
    </source>
</evidence>
<sequence>MVYGTRGKTGALRPPKSRDEYHEEEARRLAEQHRIQKEQNKRKRDDQQRVDSVSDDVFINLTRDEIANIVTKRIDRIRGKLGSRDLRKMEAMAASHSSMGKDVRTDCGERRCRREKRMVGVPVPPHWAKFYCRREERNVMSDSGPILEPATSDANGKASSDGKAGPRAAKPTTSDANGKASSDGKAGPRAAKPRAMG</sequence>
<feature type="region of interest" description="Disordered" evidence="1">
    <location>
        <begin position="141"/>
        <end position="197"/>
    </location>
</feature>
<organism evidence="2 3">
    <name type="scientific">Thalassiosira oceanica</name>
    <name type="common">Marine diatom</name>
    <dbReference type="NCBI Taxonomy" id="159749"/>
    <lineage>
        <taxon>Eukaryota</taxon>
        <taxon>Sar</taxon>
        <taxon>Stramenopiles</taxon>
        <taxon>Ochrophyta</taxon>
        <taxon>Bacillariophyta</taxon>
        <taxon>Coscinodiscophyceae</taxon>
        <taxon>Thalassiosirophycidae</taxon>
        <taxon>Thalassiosirales</taxon>
        <taxon>Thalassiosiraceae</taxon>
        <taxon>Thalassiosira</taxon>
    </lineage>
</organism>
<feature type="compositionally biased region" description="Basic and acidic residues" evidence="1">
    <location>
        <begin position="16"/>
        <end position="49"/>
    </location>
</feature>
<name>K0R8W0_THAOC</name>
<feature type="compositionally biased region" description="Polar residues" evidence="1">
    <location>
        <begin position="171"/>
        <end position="180"/>
    </location>
</feature>